<dbReference type="SUPFAM" id="SSF103473">
    <property type="entry name" value="MFS general substrate transporter"/>
    <property type="match status" value="1"/>
</dbReference>
<keyword evidence="3 8" id="KW-0812">Transmembrane</keyword>
<sequence>MSLVDSPKQEVDISQISSSEGIPNNVDGAWKFLDRHRDVAAGDVPVDINALRRKIDWHIVPLMFCCYTMQFLDKVILNYSAVMGLNQDLNLKGNEFSNIATFLFVGLLCFEVPNSQFSMVPAAKWLGANVILWGIATACGSAAHNYQTLLVSRVFLGIFEATIGPSLMLISSQWYTKSEQAPRFSFWYLGLGLGQIIGGAASYGFQHIGAGAALAGWRIMFVTLGVITVVIGLCTFIFLPDTPMQARWLSDREKVALLKHVSVNQTGIESRKFRPKEIIEALGDPQLYLMVLSVVLLSVSSGVITTYSATLIRSLGYDSKRSALMNMPSGVVSIFFTLSVGYGIRMQSHRWAWIIACIIPAIIGGALMSFLDTSNKSGVLAGIYLVNAVVAPLTIFYSWTAANFGGATKRAFAAAIVSGSFSLGNIIGPQTFQARDAPEYRPAKLVVMGTQAGCAVTTFCLFCYYVWANKRRNDHSKHMEDAYMSPEVCIPTWWYESSQTVTRVSGVPYGRSCKVIRIRVSHGLRSSASCGFGDCYGGHERGWARFALLLDFGTEVRL</sequence>
<feature type="transmembrane region" description="Helical" evidence="8">
    <location>
        <begin position="327"/>
        <end position="344"/>
    </location>
</feature>
<feature type="transmembrane region" description="Helical" evidence="8">
    <location>
        <begin position="351"/>
        <end position="371"/>
    </location>
</feature>
<evidence type="ECO:0000256" key="3">
    <source>
        <dbReference type="ARBA" id="ARBA00022692"/>
    </source>
</evidence>
<dbReference type="OrthoDB" id="6730379at2759"/>
<feature type="transmembrane region" description="Helical" evidence="8">
    <location>
        <begin position="184"/>
        <end position="205"/>
    </location>
</feature>
<feature type="transmembrane region" description="Helical" evidence="8">
    <location>
        <begin position="125"/>
        <end position="144"/>
    </location>
</feature>
<dbReference type="FunFam" id="1.20.1250.20:FF:000064">
    <property type="entry name" value="MFS allantoate transporter"/>
    <property type="match status" value="1"/>
</dbReference>
<evidence type="ECO:0000256" key="2">
    <source>
        <dbReference type="ARBA" id="ARBA00022448"/>
    </source>
</evidence>
<dbReference type="PANTHER" id="PTHR43791:SF40">
    <property type="entry name" value="THIAMINE PATHWAY TRANSPORTER THI73"/>
    <property type="match status" value="1"/>
</dbReference>
<dbReference type="Gene3D" id="1.20.1250.20">
    <property type="entry name" value="MFS general substrate transporter like domains"/>
    <property type="match status" value="2"/>
</dbReference>
<organism evidence="10 11">
    <name type="scientific">Cylindrodendrum hubeiense</name>
    <dbReference type="NCBI Taxonomy" id="595255"/>
    <lineage>
        <taxon>Eukaryota</taxon>
        <taxon>Fungi</taxon>
        <taxon>Dikarya</taxon>
        <taxon>Ascomycota</taxon>
        <taxon>Pezizomycotina</taxon>
        <taxon>Sordariomycetes</taxon>
        <taxon>Hypocreomycetidae</taxon>
        <taxon>Hypocreales</taxon>
        <taxon>Nectriaceae</taxon>
        <taxon>Cylindrodendrum</taxon>
    </lineage>
</organism>
<dbReference type="PROSITE" id="PS50850">
    <property type="entry name" value="MFS"/>
    <property type="match status" value="1"/>
</dbReference>
<evidence type="ECO:0000313" key="10">
    <source>
        <dbReference type="EMBL" id="KAF7555554.1"/>
    </source>
</evidence>
<dbReference type="Pfam" id="PF07690">
    <property type="entry name" value="MFS_1"/>
    <property type="match status" value="1"/>
</dbReference>
<feature type="transmembrane region" description="Helical" evidence="8">
    <location>
        <begin position="217"/>
        <end position="239"/>
    </location>
</feature>
<evidence type="ECO:0000256" key="8">
    <source>
        <dbReference type="SAM" id="Phobius"/>
    </source>
</evidence>
<dbReference type="InterPro" id="IPR020846">
    <property type="entry name" value="MFS_dom"/>
</dbReference>
<evidence type="ECO:0000256" key="7">
    <source>
        <dbReference type="ARBA" id="ARBA00037968"/>
    </source>
</evidence>
<feature type="domain" description="Major facilitator superfamily (MFS) profile" evidence="9">
    <location>
        <begin position="59"/>
        <end position="470"/>
    </location>
</feature>
<feature type="transmembrane region" description="Helical" evidence="8">
    <location>
        <begin position="150"/>
        <end position="172"/>
    </location>
</feature>
<dbReference type="InterPro" id="IPR036259">
    <property type="entry name" value="MFS_trans_sf"/>
</dbReference>
<dbReference type="PANTHER" id="PTHR43791">
    <property type="entry name" value="PERMEASE-RELATED"/>
    <property type="match status" value="1"/>
</dbReference>
<evidence type="ECO:0000259" key="9">
    <source>
        <dbReference type="PROSITE" id="PS50850"/>
    </source>
</evidence>
<evidence type="ECO:0000256" key="6">
    <source>
        <dbReference type="ARBA" id="ARBA00023180"/>
    </source>
</evidence>
<dbReference type="Proteomes" id="UP000722485">
    <property type="component" value="Unassembled WGS sequence"/>
</dbReference>
<feature type="transmembrane region" description="Helical" evidence="8">
    <location>
        <begin position="287"/>
        <end position="307"/>
    </location>
</feature>
<feature type="transmembrane region" description="Helical" evidence="8">
    <location>
        <begin position="411"/>
        <end position="428"/>
    </location>
</feature>
<keyword evidence="4 8" id="KW-1133">Transmembrane helix</keyword>
<dbReference type="InterPro" id="IPR011701">
    <property type="entry name" value="MFS"/>
</dbReference>
<keyword evidence="6" id="KW-0325">Glycoprotein</keyword>
<evidence type="ECO:0000256" key="1">
    <source>
        <dbReference type="ARBA" id="ARBA00004141"/>
    </source>
</evidence>
<keyword evidence="2" id="KW-0813">Transport</keyword>
<keyword evidence="5 8" id="KW-0472">Membrane</keyword>
<accession>A0A9P5HEV3</accession>
<comment type="caution">
    <text evidence="10">The sequence shown here is derived from an EMBL/GenBank/DDBJ whole genome shotgun (WGS) entry which is preliminary data.</text>
</comment>
<gene>
    <name evidence="10" type="ORF">G7Z17_g2065</name>
</gene>
<proteinExistence type="inferred from homology"/>
<evidence type="ECO:0000256" key="4">
    <source>
        <dbReference type="ARBA" id="ARBA00022989"/>
    </source>
</evidence>
<keyword evidence="11" id="KW-1185">Reference proteome</keyword>
<name>A0A9P5HEV3_9HYPO</name>
<dbReference type="GO" id="GO:0022857">
    <property type="term" value="F:transmembrane transporter activity"/>
    <property type="evidence" value="ECO:0007669"/>
    <property type="project" value="InterPro"/>
</dbReference>
<feature type="transmembrane region" description="Helical" evidence="8">
    <location>
        <begin position="377"/>
        <end position="399"/>
    </location>
</feature>
<reference evidence="10" key="1">
    <citation type="submission" date="2020-03" db="EMBL/GenBank/DDBJ databases">
        <title>Draft Genome Sequence of Cylindrodendrum hubeiense.</title>
        <authorList>
            <person name="Buettner E."/>
            <person name="Kellner H."/>
        </authorList>
    </citation>
    <scope>NUCLEOTIDE SEQUENCE</scope>
    <source>
        <strain evidence="10">IHI 201604</strain>
    </source>
</reference>
<evidence type="ECO:0000256" key="5">
    <source>
        <dbReference type="ARBA" id="ARBA00023136"/>
    </source>
</evidence>
<evidence type="ECO:0000313" key="11">
    <source>
        <dbReference type="Proteomes" id="UP000722485"/>
    </source>
</evidence>
<comment type="similarity">
    <text evidence="7">Belongs to the major facilitator superfamily. Allantoate permease family.</text>
</comment>
<comment type="subcellular location">
    <subcellularLocation>
        <location evidence="1">Membrane</location>
        <topology evidence="1">Multi-pass membrane protein</topology>
    </subcellularLocation>
</comment>
<protein>
    <recommendedName>
        <fullName evidence="9">Major facilitator superfamily (MFS) profile domain-containing protein</fullName>
    </recommendedName>
</protein>
<feature type="transmembrane region" description="Helical" evidence="8">
    <location>
        <begin position="448"/>
        <end position="467"/>
    </location>
</feature>
<dbReference type="AlphaFoldDB" id="A0A9P5HEV3"/>
<dbReference type="GO" id="GO:0016020">
    <property type="term" value="C:membrane"/>
    <property type="evidence" value="ECO:0007669"/>
    <property type="project" value="UniProtKB-SubCell"/>
</dbReference>
<dbReference type="EMBL" id="JAANBB010000019">
    <property type="protein sequence ID" value="KAF7555554.1"/>
    <property type="molecule type" value="Genomic_DNA"/>
</dbReference>